<evidence type="ECO:0000256" key="8">
    <source>
        <dbReference type="PIRSR" id="PIRSR602401-1"/>
    </source>
</evidence>
<evidence type="ECO:0000256" key="5">
    <source>
        <dbReference type="ARBA" id="ARBA00023002"/>
    </source>
</evidence>
<keyword evidence="6 8" id="KW-0408">Iron</keyword>
<dbReference type="InterPro" id="IPR002401">
    <property type="entry name" value="Cyt_P450_E_grp-I"/>
</dbReference>
<sequence length="554" mass="63698">MLKTRICQITTKNSNFRSIILLNSAPALKNQWRSRSSIAATTDINNGEANIANSQTEWEQAKPFEEMPKMSGFQFLKNFLPGGKYSKLDTSQLMLALKEDLGPIGRLKISPGQPYAVFTHNPQDFEMALRNEGIWPVRPGSEALFYHRNVHRADVFQGVEGLIGTQGEKWGTFRSTVNPVLMQPKNVRLYFQKMSQVNKEFMERIRQIRDPQTLEVPDTFEEEMNRWTLESVSVVALDKQLGLISENRDNPTAKRMFQALTDFFNYSLEIEFKPSIWKYYKTKTFKNLMKSLDEITDITRDFVEEAIVRLEEERKMGVPEKPDSEKSVLEKLIKIDKKIAMVMAMDMLMAGVDTTSTTFTGLLLCLAKNPEKQEKLREEVRKLLPHKDSEFNEAVFKNMPYLRACIKESLRVYPLAIGNAREPVNDVVLSGYRVPKGTRVSMISTSLLNDDNHYPRAKEFLPERWLRPSKETDGTAECPHALKASSPFIYLPFGFGSRSCIGRRIVEMELELGIARLIRNFQVEFNYPTENAFKSLLINVPNIPLKFKFTDIKD</sequence>
<dbReference type="PRINTS" id="PR00463">
    <property type="entry name" value="EP450I"/>
</dbReference>
<evidence type="ECO:0000313" key="12">
    <source>
        <dbReference type="RefSeq" id="XP_005180054.1"/>
    </source>
</evidence>
<dbReference type="Pfam" id="PF00067">
    <property type="entry name" value="p450"/>
    <property type="match status" value="1"/>
</dbReference>
<evidence type="ECO:0000256" key="2">
    <source>
        <dbReference type="ARBA" id="ARBA00010617"/>
    </source>
</evidence>
<dbReference type="InterPro" id="IPR017972">
    <property type="entry name" value="Cyt_P450_CS"/>
</dbReference>
<dbReference type="SUPFAM" id="SSF48264">
    <property type="entry name" value="Cytochrome P450"/>
    <property type="match status" value="1"/>
</dbReference>
<dbReference type="GO" id="GO:0005506">
    <property type="term" value="F:iron ion binding"/>
    <property type="evidence" value="ECO:0007669"/>
    <property type="project" value="InterPro"/>
</dbReference>
<dbReference type="VEuPathDB" id="VectorBase:MDOA000717"/>
<dbReference type="GO" id="GO:0004497">
    <property type="term" value="F:monooxygenase activity"/>
    <property type="evidence" value="ECO:0007669"/>
    <property type="project" value="UniProtKB-KW"/>
</dbReference>
<dbReference type="AlphaFoldDB" id="A0A1I8M304"/>
<organism evidence="10">
    <name type="scientific">Musca domestica</name>
    <name type="common">House fly</name>
    <dbReference type="NCBI Taxonomy" id="7370"/>
    <lineage>
        <taxon>Eukaryota</taxon>
        <taxon>Metazoa</taxon>
        <taxon>Ecdysozoa</taxon>
        <taxon>Arthropoda</taxon>
        <taxon>Hexapoda</taxon>
        <taxon>Insecta</taxon>
        <taxon>Pterygota</taxon>
        <taxon>Neoptera</taxon>
        <taxon>Endopterygota</taxon>
        <taxon>Diptera</taxon>
        <taxon>Brachycera</taxon>
        <taxon>Muscomorpha</taxon>
        <taxon>Muscoidea</taxon>
        <taxon>Muscidae</taxon>
        <taxon>Musca</taxon>
    </lineage>
</organism>
<dbReference type="PANTHER" id="PTHR24279">
    <property type="entry name" value="CYTOCHROME P450"/>
    <property type="match status" value="1"/>
</dbReference>
<dbReference type="CDD" id="cd11054">
    <property type="entry name" value="CYP24A1-like"/>
    <property type="match status" value="1"/>
</dbReference>
<dbReference type="GO" id="GO:0016705">
    <property type="term" value="F:oxidoreductase activity, acting on paired donors, with incorporation or reduction of molecular oxygen"/>
    <property type="evidence" value="ECO:0007669"/>
    <property type="project" value="InterPro"/>
</dbReference>
<dbReference type="GeneID" id="101889684"/>
<dbReference type="InterPro" id="IPR001128">
    <property type="entry name" value="Cyt_P450"/>
</dbReference>
<keyword evidence="7 9" id="KW-0503">Monooxygenase</keyword>
<reference evidence="12" key="2">
    <citation type="submission" date="2025-04" db="UniProtKB">
        <authorList>
            <consortium name="RefSeq"/>
        </authorList>
    </citation>
    <scope>IDENTIFICATION</scope>
    <source>
        <strain evidence="12">Aabys</strain>
    </source>
</reference>
<protein>
    <submittedName>
        <fullName evidence="12">Cytochrome P450 CYP12A2-like</fullName>
    </submittedName>
</protein>
<evidence type="ECO:0000313" key="10">
    <source>
        <dbReference type="EnsemblMetazoa" id="MDOA000717-PA"/>
    </source>
</evidence>
<dbReference type="InterPro" id="IPR036396">
    <property type="entry name" value="Cyt_P450_sf"/>
</dbReference>
<dbReference type="PANTHER" id="PTHR24279:SF120">
    <property type="entry name" value="CYTOCHROME P450"/>
    <property type="match status" value="1"/>
</dbReference>
<dbReference type="Gene3D" id="1.10.630.10">
    <property type="entry name" value="Cytochrome P450"/>
    <property type="match status" value="1"/>
</dbReference>
<keyword evidence="3 8" id="KW-0349">Heme</keyword>
<evidence type="ECO:0000256" key="1">
    <source>
        <dbReference type="ARBA" id="ARBA00001971"/>
    </source>
</evidence>
<dbReference type="Proteomes" id="UP001652621">
    <property type="component" value="Unplaced"/>
</dbReference>
<accession>A0A1I8M304</accession>
<evidence type="ECO:0000256" key="4">
    <source>
        <dbReference type="ARBA" id="ARBA00022723"/>
    </source>
</evidence>
<evidence type="ECO:0000256" key="3">
    <source>
        <dbReference type="ARBA" id="ARBA00022617"/>
    </source>
</evidence>
<keyword evidence="5 9" id="KW-0560">Oxidoreductase</keyword>
<reference evidence="10" key="1">
    <citation type="submission" date="2020-05" db="UniProtKB">
        <authorList>
            <consortium name="EnsemblMetazoa"/>
        </authorList>
    </citation>
    <scope>IDENTIFICATION</scope>
    <source>
        <strain evidence="10">Aabys</strain>
    </source>
</reference>
<evidence type="ECO:0000256" key="7">
    <source>
        <dbReference type="ARBA" id="ARBA00023033"/>
    </source>
</evidence>
<dbReference type="FunFam" id="1.10.630.10:FF:000006">
    <property type="entry name" value="Cytochrome P450 302a1, mitochondrial"/>
    <property type="match status" value="1"/>
</dbReference>
<dbReference type="OrthoDB" id="3945418at2759"/>
<dbReference type="InterPro" id="IPR050479">
    <property type="entry name" value="CYP11_CYP27_families"/>
</dbReference>
<dbReference type="PRINTS" id="PR00385">
    <property type="entry name" value="P450"/>
</dbReference>
<dbReference type="eggNOG" id="KOG0159">
    <property type="taxonomic scope" value="Eukaryota"/>
</dbReference>
<proteinExistence type="inferred from homology"/>
<evidence type="ECO:0000256" key="9">
    <source>
        <dbReference type="RuleBase" id="RU000461"/>
    </source>
</evidence>
<name>A0A1I8M304_MUSDO</name>
<evidence type="ECO:0000313" key="11">
    <source>
        <dbReference type="Proteomes" id="UP001652621"/>
    </source>
</evidence>
<keyword evidence="11" id="KW-1185">Reference proteome</keyword>
<feature type="binding site" description="axial binding residue" evidence="8">
    <location>
        <position position="500"/>
    </location>
    <ligand>
        <name>heme</name>
        <dbReference type="ChEBI" id="CHEBI:30413"/>
    </ligand>
    <ligandPart>
        <name>Fe</name>
        <dbReference type="ChEBI" id="CHEBI:18248"/>
    </ligandPart>
</feature>
<dbReference type="RefSeq" id="XP_005180054.1">
    <property type="nucleotide sequence ID" value="XM_005179997.3"/>
</dbReference>
<dbReference type="PROSITE" id="PS00086">
    <property type="entry name" value="CYTOCHROME_P450"/>
    <property type="match status" value="1"/>
</dbReference>
<comment type="cofactor">
    <cofactor evidence="1 8">
        <name>heme</name>
        <dbReference type="ChEBI" id="CHEBI:30413"/>
    </cofactor>
</comment>
<dbReference type="EnsemblMetazoa" id="MDOA000717-RA">
    <property type="protein sequence ID" value="MDOA000717-PA"/>
    <property type="gene ID" value="MDOA000717"/>
</dbReference>
<dbReference type="GO" id="GO:0020037">
    <property type="term" value="F:heme binding"/>
    <property type="evidence" value="ECO:0007669"/>
    <property type="project" value="InterPro"/>
</dbReference>
<comment type="similarity">
    <text evidence="2 9">Belongs to the cytochrome P450 family.</text>
</comment>
<dbReference type="KEGG" id="mde:101889684"/>
<keyword evidence="4 8" id="KW-0479">Metal-binding</keyword>
<dbReference type="VEuPathDB" id="VectorBase:MDOMA2_010824"/>
<evidence type="ECO:0000256" key="6">
    <source>
        <dbReference type="ARBA" id="ARBA00023004"/>
    </source>
</evidence>
<gene>
    <name evidence="10" type="primary">101889684</name>
    <name evidence="12" type="synonym">LOC101889684</name>
</gene>